<gene>
    <name evidence="2" type="ORF">CAEBREN_06421</name>
</gene>
<keyword evidence="1" id="KW-1133">Transmembrane helix</keyword>
<dbReference type="EMBL" id="GL379879">
    <property type="protein sequence ID" value="EGT59984.1"/>
    <property type="molecule type" value="Genomic_DNA"/>
</dbReference>
<protein>
    <submittedName>
        <fullName evidence="2">Uncharacterized protein</fullName>
    </submittedName>
</protein>
<name>G0NGC8_CAEBE</name>
<dbReference type="Proteomes" id="UP000008068">
    <property type="component" value="Unassembled WGS sequence"/>
</dbReference>
<reference evidence="3" key="1">
    <citation type="submission" date="2011-07" db="EMBL/GenBank/DDBJ databases">
        <authorList>
            <consortium name="Caenorhabditis brenneri Sequencing and Analysis Consortium"/>
            <person name="Wilson R.K."/>
        </authorList>
    </citation>
    <scope>NUCLEOTIDE SEQUENCE [LARGE SCALE GENOMIC DNA]</scope>
    <source>
        <strain evidence="3">PB2801</strain>
    </source>
</reference>
<dbReference type="InParanoid" id="G0NGC8"/>
<feature type="transmembrane region" description="Helical" evidence="1">
    <location>
        <begin position="70"/>
        <end position="88"/>
    </location>
</feature>
<proteinExistence type="predicted"/>
<evidence type="ECO:0000313" key="2">
    <source>
        <dbReference type="EMBL" id="EGT59984.1"/>
    </source>
</evidence>
<sequence length="192" mass="21160">MAKAFQTCAIFTILFCLTVPVVFHVRDWMAMENGAEFMGKRSSDTEKLVEAAADEVQMEELKVGTMATQVFQICGLIVLTLLPTVIFVTKQDEIFEGMEVIKTWIAGLGSKAEAFGAQFEAPEAEDVEIADGPAGTMDSILQIQCREAWFLVGVSAGGLAIIYAMLGYIYNRHALIAEKYKAKFVEMKLLNV</sequence>
<keyword evidence="3" id="KW-1185">Reference proteome</keyword>
<keyword evidence="1" id="KW-0472">Membrane</keyword>
<dbReference type="AlphaFoldDB" id="G0NGC8"/>
<keyword evidence="1" id="KW-0812">Transmembrane</keyword>
<organism evidence="3">
    <name type="scientific">Caenorhabditis brenneri</name>
    <name type="common">Nematode worm</name>
    <dbReference type="NCBI Taxonomy" id="135651"/>
    <lineage>
        <taxon>Eukaryota</taxon>
        <taxon>Metazoa</taxon>
        <taxon>Ecdysozoa</taxon>
        <taxon>Nematoda</taxon>
        <taxon>Chromadorea</taxon>
        <taxon>Rhabditida</taxon>
        <taxon>Rhabditina</taxon>
        <taxon>Rhabditomorpha</taxon>
        <taxon>Rhabditoidea</taxon>
        <taxon>Rhabditidae</taxon>
        <taxon>Peloderinae</taxon>
        <taxon>Caenorhabditis</taxon>
    </lineage>
</organism>
<dbReference type="HOGENOM" id="CLU_1416320_0_0_1"/>
<evidence type="ECO:0000313" key="3">
    <source>
        <dbReference type="Proteomes" id="UP000008068"/>
    </source>
</evidence>
<feature type="transmembrane region" description="Helical" evidence="1">
    <location>
        <begin position="148"/>
        <end position="170"/>
    </location>
</feature>
<accession>G0NGC8</accession>
<feature type="transmembrane region" description="Helical" evidence="1">
    <location>
        <begin position="7"/>
        <end position="25"/>
    </location>
</feature>
<evidence type="ECO:0000256" key="1">
    <source>
        <dbReference type="SAM" id="Phobius"/>
    </source>
</evidence>